<keyword evidence="7" id="KW-1185">Reference proteome</keyword>
<dbReference type="GO" id="GO:0016787">
    <property type="term" value="F:hydrolase activity"/>
    <property type="evidence" value="ECO:0007669"/>
    <property type="project" value="UniProtKB-UniRule"/>
</dbReference>
<evidence type="ECO:0000256" key="1">
    <source>
        <dbReference type="ARBA" id="ARBA00022801"/>
    </source>
</evidence>
<dbReference type="PANTHER" id="PTHR14226">
    <property type="entry name" value="NEUROPATHY TARGET ESTERASE/SWISS CHEESE D.MELANOGASTER"/>
    <property type="match status" value="1"/>
</dbReference>
<dbReference type="OrthoDB" id="9802424at2"/>
<keyword evidence="3 4" id="KW-0443">Lipid metabolism</keyword>
<dbReference type="InterPro" id="IPR050301">
    <property type="entry name" value="NTE"/>
</dbReference>
<gene>
    <name evidence="6" type="ORF">BO225_09255</name>
</gene>
<dbReference type="Proteomes" id="UP000186705">
    <property type="component" value="Unassembled WGS sequence"/>
</dbReference>
<feature type="active site" description="Proton acceptor" evidence="4">
    <location>
        <position position="184"/>
    </location>
</feature>
<dbReference type="PROSITE" id="PS51635">
    <property type="entry name" value="PNPLA"/>
    <property type="match status" value="1"/>
</dbReference>
<dbReference type="CDD" id="cd07208">
    <property type="entry name" value="Pat_hypo_Ecoli_yjju_like"/>
    <property type="match status" value="1"/>
</dbReference>
<feature type="short sequence motif" description="DGA/G" evidence="4">
    <location>
        <begin position="184"/>
        <end position="186"/>
    </location>
</feature>
<keyword evidence="2 4" id="KW-0442">Lipid degradation</keyword>
<dbReference type="Pfam" id="PF19890">
    <property type="entry name" value="DUF6363"/>
    <property type="match status" value="1"/>
</dbReference>
<evidence type="ECO:0000313" key="7">
    <source>
        <dbReference type="Proteomes" id="UP000186705"/>
    </source>
</evidence>
<dbReference type="PANTHER" id="PTHR14226:SF25">
    <property type="entry name" value="PHOSPHOESTERASE"/>
    <property type="match status" value="1"/>
</dbReference>
<protein>
    <submittedName>
        <fullName evidence="6">Patatin family protein</fullName>
    </submittedName>
</protein>
<feature type="short sequence motif" description="GXSXG" evidence="4">
    <location>
        <begin position="63"/>
        <end position="67"/>
    </location>
</feature>
<dbReference type="Pfam" id="PF01734">
    <property type="entry name" value="Patatin"/>
    <property type="match status" value="1"/>
</dbReference>
<accession>A0A1U7NKV0</accession>
<comment type="caution">
    <text evidence="4">Lacks conserved residue(s) required for the propagation of feature annotation.</text>
</comment>
<proteinExistence type="predicted"/>
<sequence length="310" mass="34849">MGGVLLNNNKVYSGLVYLPKRRASEKIIDGCLVLEGGAFRGLYTAGVLDALMEAGLNFQTTIGTSAGAMNGMNYVSGQIGRSARLNLEYRHDPRYVGSKALLQEGGVVGFNFAFTDFNEEDPFDEERFIDPSRRFVAVATNIETGQAEFLEKGEVEDIYKAVQASASMPVFSRAVQIGEHSYLDGGCANKIPFQWAIDQGFEHVVVIKTNPDFFRKPPMSDKEKKAFHTVFYNHPEFCESYARSNEAYNEQCDEIARLHRRKRLFSIAPSEHIEVSRLEKDIEKLGKLYYLGYHDGRKAIPALKEYLGIE</sequence>
<feature type="domain" description="PNPLA" evidence="5">
    <location>
        <begin position="32"/>
        <end position="197"/>
    </location>
</feature>
<evidence type="ECO:0000313" key="6">
    <source>
        <dbReference type="EMBL" id="OLU45121.1"/>
    </source>
</evidence>
<dbReference type="SUPFAM" id="SSF52151">
    <property type="entry name" value="FabD/lysophospholipase-like"/>
    <property type="match status" value="1"/>
</dbReference>
<dbReference type="Gene3D" id="3.40.1090.10">
    <property type="entry name" value="Cytosolic phospholipase A2 catalytic domain"/>
    <property type="match status" value="2"/>
</dbReference>
<evidence type="ECO:0000259" key="5">
    <source>
        <dbReference type="PROSITE" id="PS51635"/>
    </source>
</evidence>
<evidence type="ECO:0000256" key="2">
    <source>
        <dbReference type="ARBA" id="ARBA00022963"/>
    </source>
</evidence>
<organism evidence="6 7">
    <name type="scientific">Dubosiella newyorkensis</name>
    <dbReference type="NCBI Taxonomy" id="1862672"/>
    <lineage>
        <taxon>Bacteria</taxon>
        <taxon>Bacillati</taxon>
        <taxon>Bacillota</taxon>
        <taxon>Erysipelotrichia</taxon>
        <taxon>Erysipelotrichales</taxon>
        <taxon>Erysipelotrichaceae</taxon>
        <taxon>Dubosiella</taxon>
    </lineage>
</organism>
<dbReference type="AlphaFoldDB" id="A0A1U7NKV0"/>
<name>A0A1U7NKV0_9FIRM</name>
<dbReference type="InterPro" id="IPR016035">
    <property type="entry name" value="Acyl_Trfase/lysoPLipase"/>
</dbReference>
<comment type="caution">
    <text evidence="6">The sequence shown here is derived from an EMBL/GenBank/DDBJ whole genome shotgun (WGS) entry which is preliminary data.</text>
</comment>
<dbReference type="InterPro" id="IPR045943">
    <property type="entry name" value="DUF6363"/>
</dbReference>
<feature type="active site" description="Nucleophile" evidence="4">
    <location>
        <position position="65"/>
    </location>
</feature>
<reference evidence="6 7" key="1">
    <citation type="submission" date="2016-11" db="EMBL/GenBank/DDBJ databases">
        <title>Description of two novel members of the family Erysipelotrichaceae: Ileibacterium lipovorans gen. nov., sp. nov. and Dubosiella newyorkensis, gen. nov., sp. nov.</title>
        <authorList>
            <person name="Cox L.M."/>
            <person name="Sohn J."/>
            <person name="Tyrrell K.L."/>
            <person name="Citron D.M."/>
            <person name="Lawson P.A."/>
            <person name="Patel N.B."/>
            <person name="Iizumi T."/>
            <person name="Perez-Perez G.I."/>
            <person name="Goldstein E.J."/>
            <person name="Blaser M.J."/>
        </authorList>
    </citation>
    <scope>NUCLEOTIDE SEQUENCE [LARGE SCALE GENOMIC DNA]</scope>
    <source>
        <strain evidence="6 7">NYU-BL-A4</strain>
    </source>
</reference>
<dbReference type="GO" id="GO:0016042">
    <property type="term" value="P:lipid catabolic process"/>
    <property type="evidence" value="ECO:0007669"/>
    <property type="project" value="UniProtKB-UniRule"/>
</dbReference>
<dbReference type="InterPro" id="IPR002641">
    <property type="entry name" value="PNPLA_dom"/>
</dbReference>
<dbReference type="InterPro" id="IPR037483">
    <property type="entry name" value="YjjU-like"/>
</dbReference>
<evidence type="ECO:0000256" key="4">
    <source>
        <dbReference type="PROSITE-ProRule" id="PRU01161"/>
    </source>
</evidence>
<keyword evidence="1 4" id="KW-0378">Hydrolase</keyword>
<evidence type="ECO:0000256" key="3">
    <source>
        <dbReference type="ARBA" id="ARBA00023098"/>
    </source>
</evidence>
<dbReference type="EMBL" id="MPKA01000088">
    <property type="protein sequence ID" value="OLU45121.1"/>
    <property type="molecule type" value="Genomic_DNA"/>
</dbReference>